<name>A0A8T0DMV4_9TREM</name>
<dbReference type="SUPFAM" id="SSF52799">
    <property type="entry name" value="(Phosphotyrosine protein) phosphatases II"/>
    <property type="match status" value="1"/>
</dbReference>
<dbReference type="Gene3D" id="3.90.190.10">
    <property type="entry name" value="Protein tyrosine phosphatase superfamily"/>
    <property type="match status" value="1"/>
</dbReference>
<keyword evidence="5 8" id="KW-0472">Membrane</keyword>
<feature type="domain" description="Tyrosine-protein phosphatase" evidence="9">
    <location>
        <begin position="1545"/>
        <end position="1973"/>
    </location>
</feature>
<evidence type="ECO:0000256" key="7">
    <source>
        <dbReference type="SAM" id="MobiDB-lite"/>
    </source>
</evidence>
<dbReference type="InterPro" id="IPR000242">
    <property type="entry name" value="PTP_cat"/>
</dbReference>
<evidence type="ECO:0000259" key="9">
    <source>
        <dbReference type="PROSITE" id="PS50055"/>
    </source>
</evidence>
<gene>
    <name evidence="12" type="ORF">P879_01347</name>
</gene>
<reference evidence="12 13" key="1">
    <citation type="submission" date="2019-07" db="EMBL/GenBank/DDBJ databases">
        <title>Annotation for the trematode Paragonimus westermani.</title>
        <authorList>
            <person name="Choi Y.-J."/>
        </authorList>
    </citation>
    <scope>NUCLEOTIDE SEQUENCE [LARGE SCALE GENOMIC DNA]</scope>
    <source>
        <strain evidence="12">180907_Pwestermani</strain>
    </source>
</reference>
<dbReference type="Pfam" id="PF00102">
    <property type="entry name" value="Y_phosphatase"/>
    <property type="match status" value="1"/>
</dbReference>
<proteinExistence type="predicted"/>
<dbReference type="GO" id="GO:0004725">
    <property type="term" value="F:protein tyrosine phosphatase activity"/>
    <property type="evidence" value="ECO:0007669"/>
    <property type="project" value="UniProtKB-EC"/>
</dbReference>
<dbReference type="SMART" id="SM00060">
    <property type="entry name" value="FN3"/>
    <property type="match status" value="3"/>
</dbReference>
<evidence type="ECO:0000313" key="12">
    <source>
        <dbReference type="EMBL" id="KAF8568602.1"/>
    </source>
</evidence>
<dbReference type="SUPFAM" id="SSF49265">
    <property type="entry name" value="Fibronectin type III"/>
    <property type="match status" value="2"/>
</dbReference>
<evidence type="ECO:0000313" key="13">
    <source>
        <dbReference type="Proteomes" id="UP000699462"/>
    </source>
</evidence>
<dbReference type="SMART" id="SM00404">
    <property type="entry name" value="PTPc_motif"/>
    <property type="match status" value="1"/>
</dbReference>
<sequence length="1987" mass="224982">EHVRRYLSCLHVIPGVTVRTSLWQQLTPGALRSVMPNCLWRVSCLRDRLHSLVPITILLLCLALRLLASEENWLSVGRTALSVTPHVRCLPSTISSKITVEWLTGAGVSREHRLEIATSPQGTTTSRQNSFIVHLETPNLSDISFLDLRVIRNTSQGAALLPIRVPFNPSGSRLILPVTYELRLLYDLNSEGNSITLYRLVWRPLDNQTEQSLARYLVLIYNSTHVLQDETNTVYLILRTLTPGSLYKFCVIPSDEACAGRRWSCITRVVPHLLTTKHTGDVHRSNNTVRYLRIIGSGANSLQVSWMPRRHTIRSVAVHPPRSYVIAVMPETKDSQTACLVHIYYLQAPWSKKVDHELRTQAVEYVQNKTLNQLQCNAKAHSKLHHVYPLGVWPDWESYEELLDEWGPVGDFTVSLTDLIPNHTYGVHLWPVSAHDPNSYQVLTARTTTTETDCNLKLVKATQRESHITWSLPEILFKGLLEQMELNNSLSFFVELERIGRPLLEGLRDSCFVQGCDTVYDAPQFRPQSIGEPQRVLCLSADAPFDLSSREQFFSASCLLPCQVYQLTVSVRVNSVLRSDLFSCQRRVIREGQAAQPSADSFAATALSHELLVLRISEQQLSTHDYCAPVGYAIDLLYRNMQTSVEPMLFTMDDLRRGWHLPVRSVGDTDSYQLVLRHSPGLLSGELQLIPISHPTNAQDQLTKTATVAFRNQPDACKMDCLWTHSTSAEDIYESVGVYVTGQIFDFHEVTRVPCERSTVVSGRKRTLCQTTSGILHPDQAVCELDRGWGICDVPRCNDVAPLQCVTNVHVSVTNTTELQLRWTPPAQANLGPVKLAKPFGLVTTLSEPARWRAHAPKCIQSGLWLGKTSQRWTTEKQIRLMNTVLHSCPPVNRSLLVSSEDMTFWFRNLRQNASFELRVTAFDETGRLGASWIQTIHTEPAAPCKPMGVNVTRVESRALTLSWLIPTSGDCGPPTEVLIHYYPEYVEPHEAIAPKPLKLPLSMTPRLADLLPCQTYCIQVQLINDVRAGPISDKLCHRTKRQAFTRPPTMAFLLSIPQSPEFKPSHNRFQHSQPEEFVVCNLQVHLDYPKTCPVHYQIQYTVYNSMRTHSIFFDQNEFVIRDQFQLGLFYQLRVQASARGFQERSFGLSYTSTDSSYESSWSPWMNLFTGIGNETVCCVLLNAAPFKLKNLSIHVQPSTTAGTVPVCVQQTSVRESTNSNQPAPRMIEARPNDLCFHVHWDIDGGTRGLIGFAVLLFGDADPTNNPHSDVNETDTESKTSSHCLRWIWVPCDKCLGEYSLKNAHQRVWKSLIEFIRQCDNQSDFRSSLLNMYEQTPVMDRFAAILRQIALPSLFPNEASVNFLLNASQIIAIPPSIHSEDGLHRSLRSASDDGVEVIGYGLHHTKVQRGLMKIYTVSANNVTLTMEQPWNIYIPPSEWGKIPGTAVVGLVLGALFVILLLTLLCLLVVFNAKRRRRKRHSALQRVEEFDSPETVGENGYLRLKVKQPIIPPRIGNFLLRQPDPISVHDFVIWFNKQSYNNFESLREEFKCLRIHSVRQGQAKRFTCNIGQRPENRLRNKYRNLVPFDHNYAHLLKPWRLVDINPLGTEEPDSESDSNETLEPTFTSEKQCTPADESVQSEEFGEEQLVASDYVNASLVPGRAPGVAYCLVGGNLLPRTYIAAQAPVQHTRALFWQMVWDHRVQLVVALTRLTESGKDKCVQYWPGPSGETPSDTSTGASNTLRLGHLRIKLLRTESNPTYVKRKFVLQNALSKDDQAHTVTQLHMLKWPDFSAPTERDFSSLLQAYWTERLCCTSFDAPVLVHCSAGIGRTGTFICLDQLCRQIRYYLQPSFPPPNPPTSGSKTEEPVYVNLNEYTTEAKSAVTVGNRLSNGTERAVDSDIPAEDAVTSGRQALLRNSDSRSAPRRRRFGLGRRKMHCIDVYKTVLWLRSNRAFMVQSEEQYLFIYRFLSFFIQETYDSEQLYENI</sequence>
<organism evidence="12 13">
    <name type="scientific">Paragonimus westermani</name>
    <dbReference type="NCBI Taxonomy" id="34504"/>
    <lineage>
        <taxon>Eukaryota</taxon>
        <taxon>Metazoa</taxon>
        <taxon>Spiralia</taxon>
        <taxon>Lophotrochozoa</taxon>
        <taxon>Platyhelminthes</taxon>
        <taxon>Trematoda</taxon>
        <taxon>Digenea</taxon>
        <taxon>Plagiorchiida</taxon>
        <taxon>Troglotremata</taxon>
        <taxon>Troglotrematidae</taxon>
        <taxon>Paragonimus</taxon>
    </lineage>
</organism>
<keyword evidence="2" id="KW-0732">Signal</keyword>
<dbReference type="InterPro" id="IPR003961">
    <property type="entry name" value="FN3_dom"/>
</dbReference>
<dbReference type="InterPro" id="IPR013783">
    <property type="entry name" value="Ig-like_fold"/>
</dbReference>
<dbReference type="OrthoDB" id="9979034at2759"/>
<dbReference type="PRINTS" id="PR00700">
    <property type="entry name" value="PRTYPHPHTASE"/>
</dbReference>
<evidence type="ECO:0000256" key="4">
    <source>
        <dbReference type="ARBA" id="ARBA00022912"/>
    </source>
</evidence>
<feature type="region of interest" description="Disordered" evidence="7">
    <location>
        <begin position="1606"/>
        <end position="1632"/>
    </location>
</feature>
<dbReference type="InterPro" id="IPR000387">
    <property type="entry name" value="Tyr_Pase_dom"/>
</dbReference>
<dbReference type="PROSITE" id="PS00383">
    <property type="entry name" value="TYR_PHOSPHATASE_1"/>
    <property type="match status" value="1"/>
</dbReference>
<protein>
    <recommendedName>
        <fullName evidence="14">Protein-tyrosine-phosphatase</fullName>
    </recommendedName>
</protein>
<dbReference type="GO" id="GO:0016020">
    <property type="term" value="C:membrane"/>
    <property type="evidence" value="ECO:0007669"/>
    <property type="project" value="UniProtKB-SubCell"/>
</dbReference>
<dbReference type="PROSITE" id="PS50055">
    <property type="entry name" value="TYR_PHOSPHATASE_PTP"/>
    <property type="match status" value="1"/>
</dbReference>
<dbReference type="PROSITE" id="PS50853">
    <property type="entry name" value="FN3"/>
    <property type="match status" value="1"/>
</dbReference>
<evidence type="ECO:0000256" key="3">
    <source>
        <dbReference type="ARBA" id="ARBA00022801"/>
    </source>
</evidence>
<accession>A0A8T0DMV4</accession>
<dbReference type="PANTHER" id="PTHR19134">
    <property type="entry name" value="RECEPTOR-TYPE TYROSINE-PROTEIN PHOSPHATASE"/>
    <property type="match status" value="1"/>
</dbReference>
<dbReference type="InterPro" id="IPR036116">
    <property type="entry name" value="FN3_sf"/>
</dbReference>
<comment type="catalytic activity">
    <reaction evidence="6">
        <text>O-phospho-L-tyrosyl-[protein] + H2O = L-tyrosyl-[protein] + phosphate</text>
        <dbReference type="Rhea" id="RHEA:10684"/>
        <dbReference type="Rhea" id="RHEA-COMP:10136"/>
        <dbReference type="Rhea" id="RHEA-COMP:20101"/>
        <dbReference type="ChEBI" id="CHEBI:15377"/>
        <dbReference type="ChEBI" id="CHEBI:43474"/>
        <dbReference type="ChEBI" id="CHEBI:46858"/>
        <dbReference type="ChEBI" id="CHEBI:61978"/>
        <dbReference type="EC" id="3.1.3.48"/>
    </reaction>
</comment>
<evidence type="ECO:0000256" key="2">
    <source>
        <dbReference type="ARBA" id="ARBA00022729"/>
    </source>
</evidence>
<keyword evidence="8" id="KW-1133">Transmembrane helix</keyword>
<feature type="transmembrane region" description="Helical" evidence="8">
    <location>
        <begin position="1446"/>
        <end position="1470"/>
    </location>
</feature>
<evidence type="ECO:0000256" key="1">
    <source>
        <dbReference type="ARBA" id="ARBA00004167"/>
    </source>
</evidence>
<evidence type="ECO:0000256" key="8">
    <source>
        <dbReference type="SAM" id="Phobius"/>
    </source>
</evidence>
<dbReference type="InterPro" id="IPR029021">
    <property type="entry name" value="Prot-tyrosine_phosphatase-like"/>
</dbReference>
<dbReference type="PROSITE" id="PS50056">
    <property type="entry name" value="TYR_PHOSPHATASE_2"/>
    <property type="match status" value="1"/>
</dbReference>
<evidence type="ECO:0008006" key="14">
    <source>
        <dbReference type="Google" id="ProtNLM"/>
    </source>
</evidence>
<dbReference type="Gene3D" id="2.60.40.10">
    <property type="entry name" value="Immunoglobulins"/>
    <property type="match status" value="2"/>
</dbReference>
<feature type="domain" description="Fibronectin type-III" evidence="11">
    <location>
        <begin position="946"/>
        <end position="1043"/>
    </location>
</feature>
<dbReference type="SMART" id="SM00194">
    <property type="entry name" value="PTPc"/>
    <property type="match status" value="1"/>
</dbReference>
<keyword evidence="4" id="KW-0904">Protein phosphatase</keyword>
<feature type="domain" description="Tyrosine specific protein phosphatases" evidence="10">
    <location>
        <begin position="1798"/>
        <end position="1841"/>
    </location>
</feature>
<dbReference type="PANTHER" id="PTHR19134:SF449">
    <property type="entry name" value="TYROSINE-PROTEIN PHOSPHATASE 1"/>
    <property type="match status" value="1"/>
</dbReference>
<evidence type="ECO:0000256" key="6">
    <source>
        <dbReference type="ARBA" id="ARBA00051722"/>
    </source>
</evidence>
<dbReference type="CDD" id="cd00063">
    <property type="entry name" value="FN3"/>
    <property type="match status" value="1"/>
</dbReference>
<comment type="subcellular location">
    <subcellularLocation>
        <location evidence="1">Membrane</location>
        <topology evidence="1">Single-pass membrane protein</topology>
    </subcellularLocation>
</comment>
<dbReference type="InterPro" id="IPR003595">
    <property type="entry name" value="Tyr_Pase_cat"/>
</dbReference>
<keyword evidence="8" id="KW-0812">Transmembrane</keyword>
<feature type="compositionally biased region" description="Acidic residues" evidence="7">
    <location>
        <begin position="1609"/>
        <end position="1619"/>
    </location>
</feature>
<dbReference type="EMBL" id="JTDF01002638">
    <property type="protein sequence ID" value="KAF8568602.1"/>
    <property type="molecule type" value="Genomic_DNA"/>
</dbReference>
<dbReference type="InterPro" id="IPR016130">
    <property type="entry name" value="Tyr_Pase_AS"/>
</dbReference>
<keyword evidence="3" id="KW-0378">Hydrolase</keyword>
<dbReference type="Proteomes" id="UP000699462">
    <property type="component" value="Unassembled WGS sequence"/>
</dbReference>
<comment type="caution">
    <text evidence="12">The sequence shown here is derived from an EMBL/GenBank/DDBJ whole genome shotgun (WGS) entry which is preliminary data.</text>
</comment>
<dbReference type="InterPro" id="IPR050348">
    <property type="entry name" value="Protein-Tyr_Phosphatase"/>
</dbReference>
<dbReference type="CDD" id="cd00047">
    <property type="entry name" value="PTPc"/>
    <property type="match status" value="1"/>
</dbReference>
<keyword evidence="13" id="KW-1185">Reference proteome</keyword>
<feature type="compositionally biased region" description="Polar residues" evidence="7">
    <location>
        <begin position="1620"/>
        <end position="1630"/>
    </location>
</feature>
<evidence type="ECO:0000259" key="10">
    <source>
        <dbReference type="PROSITE" id="PS50056"/>
    </source>
</evidence>
<evidence type="ECO:0000256" key="5">
    <source>
        <dbReference type="ARBA" id="ARBA00023136"/>
    </source>
</evidence>
<feature type="non-terminal residue" evidence="12">
    <location>
        <position position="1987"/>
    </location>
</feature>
<evidence type="ECO:0000259" key="11">
    <source>
        <dbReference type="PROSITE" id="PS50853"/>
    </source>
</evidence>